<comment type="catalytic activity">
    <reaction evidence="11">
        <text>3-methyl-2-oxobutanoate + acetyl-CoA + H2O = (2S)-2-isopropylmalate + CoA + H(+)</text>
        <dbReference type="Rhea" id="RHEA:21524"/>
        <dbReference type="ChEBI" id="CHEBI:1178"/>
        <dbReference type="ChEBI" id="CHEBI:11851"/>
        <dbReference type="ChEBI" id="CHEBI:15377"/>
        <dbReference type="ChEBI" id="CHEBI:15378"/>
        <dbReference type="ChEBI" id="CHEBI:57287"/>
        <dbReference type="ChEBI" id="CHEBI:57288"/>
        <dbReference type="EC" id="2.3.3.13"/>
    </reaction>
</comment>
<dbReference type="EC" id="2.3.3.13" evidence="3 11"/>
<feature type="binding site" evidence="11">
    <location>
        <position position="239"/>
    </location>
    <ligand>
        <name>Mn(2+)</name>
        <dbReference type="ChEBI" id="CHEBI:29035"/>
    </ligand>
</feature>
<dbReference type="Pfam" id="PF00682">
    <property type="entry name" value="HMGL-like"/>
    <property type="match status" value="1"/>
</dbReference>
<keyword evidence="8 11" id="KW-0479">Metal-binding</keyword>
<gene>
    <name evidence="11" type="primary">leuA</name>
    <name evidence="13" type="ORF">IAC79_01040</name>
</gene>
<keyword evidence="10 11" id="KW-0100">Branched-chain amino acid biosynthesis</keyword>
<dbReference type="GO" id="GO:0003985">
    <property type="term" value="F:acetyl-CoA C-acetyltransferase activity"/>
    <property type="evidence" value="ECO:0007669"/>
    <property type="project" value="UniProtKB-UniRule"/>
</dbReference>
<name>A0A9D1NL75_9BACT</name>
<dbReference type="InterPro" id="IPR002034">
    <property type="entry name" value="AIPM/Hcit_synth_CS"/>
</dbReference>
<dbReference type="SMART" id="SM00917">
    <property type="entry name" value="LeuA_dimer"/>
    <property type="match status" value="1"/>
</dbReference>
<keyword evidence="7 11" id="KW-0808">Transferase</keyword>
<evidence type="ECO:0000256" key="11">
    <source>
        <dbReference type="HAMAP-Rule" id="MF_01025"/>
    </source>
</evidence>
<evidence type="ECO:0000256" key="1">
    <source>
        <dbReference type="ARBA" id="ARBA00004689"/>
    </source>
</evidence>
<dbReference type="GO" id="GO:0003852">
    <property type="term" value="F:2-isopropylmalate synthase activity"/>
    <property type="evidence" value="ECO:0007669"/>
    <property type="project" value="UniProtKB-UniRule"/>
</dbReference>
<dbReference type="NCBIfam" id="TIGR00973">
    <property type="entry name" value="leuA_bact"/>
    <property type="match status" value="1"/>
</dbReference>
<reference evidence="13" key="1">
    <citation type="submission" date="2020-10" db="EMBL/GenBank/DDBJ databases">
        <authorList>
            <person name="Gilroy R."/>
        </authorList>
    </citation>
    <scope>NUCLEOTIDE SEQUENCE</scope>
    <source>
        <strain evidence="13">35461</strain>
    </source>
</reference>
<comment type="caution">
    <text evidence="13">The sequence shown here is derived from an EMBL/GenBank/DDBJ whole genome shotgun (WGS) entry which is preliminary data.</text>
</comment>
<dbReference type="PROSITE" id="PS00815">
    <property type="entry name" value="AIPM_HOMOCIT_SYNTH_1"/>
    <property type="match status" value="1"/>
</dbReference>
<dbReference type="PROSITE" id="PS50991">
    <property type="entry name" value="PYR_CT"/>
    <property type="match status" value="1"/>
</dbReference>
<evidence type="ECO:0000256" key="8">
    <source>
        <dbReference type="ARBA" id="ARBA00022723"/>
    </source>
</evidence>
<comment type="function">
    <text evidence="11">Catalyzes the condensation of the acetyl group of acetyl-CoA with 3-methyl-2-oxobutanoate (2-ketoisovalerate) to form 3-carboxy-3-hydroxy-4-methylpentanoate (2-isopropylmalate).</text>
</comment>
<dbReference type="InterPro" id="IPR050073">
    <property type="entry name" value="2-IPM_HCS-like"/>
</dbReference>
<dbReference type="AlphaFoldDB" id="A0A9D1NL75"/>
<evidence type="ECO:0000313" key="14">
    <source>
        <dbReference type="Proteomes" id="UP000886845"/>
    </source>
</evidence>
<protein>
    <recommendedName>
        <fullName evidence="4 11">2-isopropylmalate synthase</fullName>
        <ecNumber evidence="3 11">2.3.3.13</ecNumber>
    </recommendedName>
    <alternativeName>
        <fullName evidence="11">Alpha-IPM synthase</fullName>
    </alternativeName>
    <alternativeName>
        <fullName evidence="11">Alpha-isopropylmalate synthase</fullName>
    </alternativeName>
</protein>
<evidence type="ECO:0000256" key="5">
    <source>
        <dbReference type="ARBA" id="ARBA00022430"/>
    </source>
</evidence>
<feature type="binding site" evidence="11">
    <location>
        <position position="203"/>
    </location>
    <ligand>
        <name>Mn(2+)</name>
        <dbReference type="ChEBI" id="CHEBI:29035"/>
    </ligand>
</feature>
<proteinExistence type="inferred from homology"/>
<evidence type="ECO:0000256" key="6">
    <source>
        <dbReference type="ARBA" id="ARBA00022605"/>
    </source>
</evidence>
<keyword evidence="9 11" id="KW-0464">Manganese</keyword>
<dbReference type="InterPro" id="IPR036230">
    <property type="entry name" value="LeuA_allosteric_dom_sf"/>
</dbReference>
<organism evidence="13 14">
    <name type="scientific">Candidatus Spyradenecus faecavium</name>
    <dbReference type="NCBI Taxonomy" id="2840947"/>
    <lineage>
        <taxon>Bacteria</taxon>
        <taxon>Pseudomonadati</taxon>
        <taxon>Lentisphaerota</taxon>
        <taxon>Lentisphaeria</taxon>
        <taxon>Lentisphaerales</taxon>
        <taxon>Lentisphaeraceae</taxon>
        <taxon>Lentisphaeraceae incertae sedis</taxon>
        <taxon>Candidatus Spyradenecus</taxon>
    </lineage>
</organism>
<accession>A0A9D1NL75</accession>
<keyword evidence="13" id="KW-0012">Acyltransferase</keyword>
<dbReference type="EMBL" id="DVOR01000036">
    <property type="protein sequence ID" value="HIV08685.1"/>
    <property type="molecule type" value="Genomic_DNA"/>
</dbReference>
<dbReference type="Gene3D" id="3.20.20.70">
    <property type="entry name" value="Aldolase class I"/>
    <property type="match status" value="1"/>
</dbReference>
<dbReference type="GO" id="GO:0005737">
    <property type="term" value="C:cytoplasm"/>
    <property type="evidence" value="ECO:0007669"/>
    <property type="project" value="UniProtKB-UniRule"/>
</dbReference>
<evidence type="ECO:0000256" key="3">
    <source>
        <dbReference type="ARBA" id="ARBA00012973"/>
    </source>
</evidence>
<comment type="cofactor">
    <cofactor evidence="11">
        <name>Mn(2+)</name>
        <dbReference type="ChEBI" id="CHEBI:29035"/>
    </cofactor>
</comment>
<dbReference type="PANTHER" id="PTHR10277:SF9">
    <property type="entry name" value="2-ISOPROPYLMALATE SYNTHASE 1, CHLOROPLASTIC-RELATED"/>
    <property type="match status" value="1"/>
</dbReference>
<dbReference type="Pfam" id="PF22617">
    <property type="entry name" value="HCS_D2"/>
    <property type="match status" value="1"/>
</dbReference>
<feature type="binding site" evidence="11">
    <location>
        <position position="15"/>
    </location>
    <ligand>
        <name>Mn(2+)</name>
        <dbReference type="ChEBI" id="CHEBI:29035"/>
    </ligand>
</feature>
<dbReference type="PANTHER" id="PTHR10277">
    <property type="entry name" value="HOMOCITRATE SYNTHASE-RELATED"/>
    <property type="match status" value="1"/>
</dbReference>
<comment type="pathway">
    <text evidence="1 11">Amino-acid biosynthesis; L-leucine biosynthesis; L-leucine from 3-methyl-2-oxobutanoate: step 1/4.</text>
</comment>
<evidence type="ECO:0000256" key="4">
    <source>
        <dbReference type="ARBA" id="ARBA00018198"/>
    </source>
</evidence>
<evidence type="ECO:0000256" key="9">
    <source>
        <dbReference type="ARBA" id="ARBA00023211"/>
    </source>
</evidence>
<dbReference type="GO" id="GO:0030145">
    <property type="term" value="F:manganese ion binding"/>
    <property type="evidence" value="ECO:0007669"/>
    <property type="project" value="UniProtKB-UniRule"/>
</dbReference>
<dbReference type="FunFam" id="1.10.238.260:FF:000001">
    <property type="entry name" value="2-isopropylmalate synthase"/>
    <property type="match status" value="1"/>
</dbReference>
<dbReference type="PROSITE" id="PS00816">
    <property type="entry name" value="AIPM_HOMOCIT_SYNTH_2"/>
    <property type="match status" value="1"/>
</dbReference>
<reference evidence="13" key="2">
    <citation type="journal article" date="2021" name="PeerJ">
        <title>Extensive microbial diversity within the chicken gut microbiome revealed by metagenomics and culture.</title>
        <authorList>
            <person name="Gilroy R."/>
            <person name="Ravi A."/>
            <person name="Getino M."/>
            <person name="Pursley I."/>
            <person name="Horton D.L."/>
            <person name="Alikhan N.F."/>
            <person name="Baker D."/>
            <person name="Gharbi K."/>
            <person name="Hall N."/>
            <person name="Watson M."/>
            <person name="Adriaenssens E.M."/>
            <person name="Foster-Nyarko E."/>
            <person name="Jarju S."/>
            <person name="Secka A."/>
            <person name="Antonio M."/>
            <person name="Oren A."/>
            <person name="Chaudhuri R.R."/>
            <person name="La Ragione R."/>
            <person name="Hildebrand F."/>
            <person name="Pallen M.J."/>
        </authorList>
    </citation>
    <scope>NUCLEOTIDE SEQUENCE</scope>
    <source>
        <strain evidence="13">35461</strain>
    </source>
</reference>
<dbReference type="CDD" id="cd07940">
    <property type="entry name" value="DRE_TIM_IPMS"/>
    <property type="match status" value="1"/>
</dbReference>
<dbReference type="GO" id="GO:0009098">
    <property type="term" value="P:L-leucine biosynthetic process"/>
    <property type="evidence" value="ECO:0007669"/>
    <property type="project" value="UniProtKB-UniRule"/>
</dbReference>
<comment type="subunit">
    <text evidence="11">Homodimer.</text>
</comment>
<comment type="similarity">
    <text evidence="2 11">Belongs to the alpha-IPM synthase/homocitrate synthase family. LeuA type 1 subfamily.</text>
</comment>
<dbReference type="HAMAP" id="MF_01025">
    <property type="entry name" value="LeuA_type1"/>
    <property type="match status" value="1"/>
</dbReference>
<keyword evidence="5 11" id="KW-0432">Leucine biosynthesis</keyword>
<dbReference type="Proteomes" id="UP000886845">
    <property type="component" value="Unassembled WGS sequence"/>
</dbReference>
<keyword evidence="6 11" id="KW-0028">Amino-acid biosynthesis</keyword>
<sequence length="526" mass="56497">MDTRKIAIFDTTLRDGEQSPGCSMKLHDKLLVAGNLEALKVDVIEAGFAIASPGDFESVQAIAAHVKDCTVASLARCLKGDIDQAWAAVQCAARPRIHVFLATSPVHMQYKLRMSPEQVLQQATAMVAYARNLCPEVQFSLEDYTRTEEEFSWRVIESVIKAGAAVVNLPDTVGYAIPEEFGARISRVLEHVPNAGQATLAVHCHNDLGLAVANTLAALRAGAGQAECTINGIGERAGNAALEEIVMALKTRRDFFKGLECRIDTTKIMGTSRCVCSVTGSRVQANKAIVGQNAFAHESGIHQHGMLANRETYEIMTPESIGLTQSQMVLGKHSGKHALKDRLTQLGISLNDEQLQELFVRFKDLADAKKVVTDADVEALARGLEMRADGSQKLVFDRFLAATGNTNANVSTVRLKVDGQQVEAVAMGSGPIEASFNAINQMLNLHVTVENFAVSAVTANVDAQGECELRVRHNQKVYLGRGVAQDIIEAAIRAYVHALNGLLEDEQRMTANAAALAASGVGGGLA</sequence>
<dbReference type="InterPro" id="IPR005671">
    <property type="entry name" value="LeuA_bact_synth"/>
</dbReference>
<feature type="binding site" evidence="11">
    <location>
        <position position="205"/>
    </location>
    <ligand>
        <name>Mn(2+)</name>
        <dbReference type="ChEBI" id="CHEBI:29035"/>
    </ligand>
</feature>
<dbReference type="Pfam" id="PF08502">
    <property type="entry name" value="LeuA_dimer"/>
    <property type="match status" value="1"/>
</dbReference>
<dbReference type="Gene3D" id="3.30.160.270">
    <property type="match status" value="1"/>
</dbReference>
<evidence type="ECO:0000256" key="7">
    <source>
        <dbReference type="ARBA" id="ARBA00022679"/>
    </source>
</evidence>
<dbReference type="SUPFAM" id="SSF51569">
    <property type="entry name" value="Aldolase"/>
    <property type="match status" value="1"/>
</dbReference>
<feature type="domain" description="Pyruvate carboxyltransferase" evidence="12">
    <location>
        <begin position="6"/>
        <end position="269"/>
    </location>
</feature>
<dbReference type="InterPro" id="IPR000891">
    <property type="entry name" value="PYR_CT"/>
</dbReference>
<evidence type="ECO:0000313" key="13">
    <source>
        <dbReference type="EMBL" id="HIV08685.1"/>
    </source>
</evidence>
<dbReference type="FunFam" id="3.20.20.70:FF:000010">
    <property type="entry name" value="2-isopropylmalate synthase"/>
    <property type="match status" value="1"/>
</dbReference>
<dbReference type="InterPro" id="IPR013785">
    <property type="entry name" value="Aldolase_TIM"/>
</dbReference>
<dbReference type="NCBIfam" id="NF002086">
    <property type="entry name" value="PRK00915.1-3"/>
    <property type="match status" value="1"/>
</dbReference>
<evidence type="ECO:0000256" key="2">
    <source>
        <dbReference type="ARBA" id="ARBA00009396"/>
    </source>
</evidence>
<keyword evidence="11" id="KW-0963">Cytoplasm</keyword>
<evidence type="ECO:0000256" key="10">
    <source>
        <dbReference type="ARBA" id="ARBA00023304"/>
    </source>
</evidence>
<feature type="region of interest" description="Regulatory domain" evidence="11">
    <location>
        <begin position="395"/>
        <end position="526"/>
    </location>
</feature>
<dbReference type="InterPro" id="IPR013709">
    <property type="entry name" value="2-isopropylmalate_synth_dimer"/>
</dbReference>
<dbReference type="SUPFAM" id="SSF110921">
    <property type="entry name" value="2-isopropylmalate synthase LeuA, allosteric (dimerisation) domain"/>
    <property type="match status" value="1"/>
</dbReference>
<dbReference type="Gene3D" id="1.10.238.260">
    <property type="match status" value="1"/>
</dbReference>
<evidence type="ECO:0000259" key="12">
    <source>
        <dbReference type="PROSITE" id="PS50991"/>
    </source>
</evidence>
<dbReference type="InterPro" id="IPR054691">
    <property type="entry name" value="LeuA/HCS_post-cat"/>
</dbReference>